<sequence>MRLCGNARTSVVYYTKRQGPLQNIWVAKRESGPNLHPNSAKIPVNVTHWGFTLKMQDRQRRRLARHPCIPQILRTITCLSL</sequence>
<dbReference type="AlphaFoldDB" id="A0A1K0J372"/>
<reference evidence="1" key="1">
    <citation type="submission" date="2016-09" db="EMBL/GenBank/DDBJ databases">
        <authorList>
            <person name="Capua I."/>
            <person name="De Benedictis P."/>
            <person name="Joannis T."/>
            <person name="Lombin L.H."/>
            <person name="Cattoli G."/>
        </authorList>
    </citation>
    <scope>NUCLEOTIDE SEQUENCE</scope>
    <source>
        <strain evidence="1">B9</strain>
    </source>
</reference>
<protein>
    <submittedName>
        <fullName evidence="1">Uncharacterized protein</fullName>
    </submittedName>
</protein>
<dbReference type="EMBL" id="FMSH01000513">
    <property type="protein sequence ID" value="SCU99914.1"/>
    <property type="molecule type" value="Genomic_DNA"/>
</dbReference>
<accession>A0A1K0J372</accession>
<organism evidence="1">
    <name type="scientific">Cupriavidus necator</name>
    <name type="common">Alcaligenes eutrophus</name>
    <name type="synonym">Ralstonia eutropha</name>
    <dbReference type="NCBI Taxonomy" id="106590"/>
    <lineage>
        <taxon>Bacteria</taxon>
        <taxon>Pseudomonadati</taxon>
        <taxon>Pseudomonadota</taxon>
        <taxon>Betaproteobacteria</taxon>
        <taxon>Burkholderiales</taxon>
        <taxon>Burkholderiaceae</taxon>
        <taxon>Cupriavidus</taxon>
    </lineage>
</organism>
<proteinExistence type="predicted"/>
<evidence type="ECO:0000313" key="1">
    <source>
        <dbReference type="EMBL" id="SCU99914.1"/>
    </source>
</evidence>
<gene>
    <name evidence="1" type="ORF">CNECB9_650010</name>
</gene>
<name>A0A1K0J372_CUPNE</name>